<organism evidence="2 3">
    <name type="scientific">Aliidongia dinghuensis</name>
    <dbReference type="NCBI Taxonomy" id="1867774"/>
    <lineage>
        <taxon>Bacteria</taxon>
        <taxon>Pseudomonadati</taxon>
        <taxon>Pseudomonadota</taxon>
        <taxon>Alphaproteobacteria</taxon>
        <taxon>Rhodospirillales</taxon>
        <taxon>Dongiaceae</taxon>
        <taxon>Aliidongia</taxon>
    </lineage>
</organism>
<dbReference type="Proteomes" id="UP000646365">
    <property type="component" value="Unassembled WGS sequence"/>
</dbReference>
<name>A0A8J2Z0H2_9PROT</name>
<comment type="caution">
    <text evidence="2">The sequence shown here is derived from an EMBL/GenBank/DDBJ whole genome shotgun (WGS) entry which is preliminary data.</text>
</comment>
<sequence length="447" mass="49295">MTSVLKNYRAALLASALAFIAVPAMAETAADLGKTLTAMGAVKAGNADNTIPAYDGGIATPPAGYKPGDHLADPFAAEKPLAKIDASNMAKVADKLTDGQKAMLQRYPDFYLNIYPTHRTSAVPKAIEEATIANASTAKLTEDGNGVLGAKRGVPFPIPHNGLEAIWNHLLRFAGFSTHRTILQVNPTESGDYTPITIDETVLFSYSSGLDTGNIQTYFLQAVTGPARLAGEVLLVHETINQVAEPRQAWTYNPGQRRVRRAPNVAYDNPGTASDGLRTNDQLGLFNGSPDRYDWKLIGRKEIYVPYNNYKLSSDQVKSSDAIKPKHLNPDLLRFELHRVWVVEATVKPGVSHLYARRVFYIDEDSWQILTTDCYDQRGQLWRVGDSYGLEYWQVPVYRTGVDSIYDLQSGRYTAIGFYNESAPPDFSVKLTPDDFTPETLRNAGVR</sequence>
<feature type="chain" id="PRO_5035224627" description="DUF1329 domain-containing protein" evidence="1">
    <location>
        <begin position="27"/>
        <end position="447"/>
    </location>
</feature>
<accession>A0A8J2Z0H2</accession>
<protein>
    <recommendedName>
        <fullName evidence="4">DUF1329 domain-containing protein</fullName>
    </recommendedName>
</protein>
<keyword evidence="3" id="KW-1185">Reference proteome</keyword>
<dbReference type="Pfam" id="PF07044">
    <property type="entry name" value="DUF1329"/>
    <property type="match status" value="1"/>
</dbReference>
<evidence type="ECO:0000256" key="1">
    <source>
        <dbReference type="SAM" id="SignalP"/>
    </source>
</evidence>
<evidence type="ECO:0000313" key="2">
    <source>
        <dbReference type="EMBL" id="GGF47041.1"/>
    </source>
</evidence>
<gene>
    <name evidence="2" type="ORF">GCM10011611_61830</name>
</gene>
<reference evidence="2" key="1">
    <citation type="journal article" date="2014" name="Int. J. Syst. Evol. Microbiol.">
        <title>Complete genome sequence of Corynebacterium casei LMG S-19264T (=DSM 44701T), isolated from a smear-ripened cheese.</title>
        <authorList>
            <consortium name="US DOE Joint Genome Institute (JGI-PGF)"/>
            <person name="Walter F."/>
            <person name="Albersmeier A."/>
            <person name="Kalinowski J."/>
            <person name="Ruckert C."/>
        </authorList>
    </citation>
    <scope>NUCLEOTIDE SEQUENCE</scope>
    <source>
        <strain evidence="2">CGMCC 1.15725</strain>
    </source>
</reference>
<evidence type="ECO:0000313" key="3">
    <source>
        <dbReference type="Proteomes" id="UP000646365"/>
    </source>
</evidence>
<keyword evidence="1" id="KW-0732">Signal</keyword>
<proteinExistence type="predicted"/>
<evidence type="ECO:0008006" key="4">
    <source>
        <dbReference type="Google" id="ProtNLM"/>
    </source>
</evidence>
<reference evidence="2" key="2">
    <citation type="submission" date="2020-09" db="EMBL/GenBank/DDBJ databases">
        <authorList>
            <person name="Sun Q."/>
            <person name="Zhou Y."/>
        </authorList>
    </citation>
    <scope>NUCLEOTIDE SEQUENCE</scope>
    <source>
        <strain evidence="2">CGMCC 1.15725</strain>
    </source>
</reference>
<feature type="signal peptide" evidence="1">
    <location>
        <begin position="1"/>
        <end position="26"/>
    </location>
</feature>
<dbReference type="Gene3D" id="2.50.20.10">
    <property type="entry name" value="Lipoprotein localisation LolA/LolB/LppX"/>
    <property type="match status" value="1"/>
</dbReference>
<dbReference type="EMBL" id="BMJQ01000024">
    <property type="protein sequence ID" value="GGF47041.1"/>
    <property type="molecule type" value="Genomic_DNA"/>
</dbReference>
<dbReference type="AlphaFoldDB" id="A0A8J2Z0H2"/>
<dbReference type="RefSeq" id="WP_189052054.1">
    <property type="nucleotide sequence ID" value="NZ_BMJQ01000024.1"/>
</dbReference>
<dbReference type="CDD" id="cd16329">
    <property type="entry name" value="LolA_like"/>
    <property type="match status" value="1"/>
</dbReference>
<dbReference type="InterPro" id="IPR010752">
    <property type="entry name" value="DUF1329"/>
</dbReference>